<evidence type="ECO:0000259" key="5">
    <source>
        <dbReference type="PROSITE" id="PS50893"/>
    </source>
</evidence>
<dbReference type="GO" id="GO:0072344">
    <property type="term" value="P:rescue of stalled ribosome"/>
    <property type="evidence" value="ECO:0007669"/>
    <property type="project" value="UniProtKB-UniRule"/>
</dbReference>
<keyword evidence="4" id="KW-0046">Antibiotic resistance</keyword>
<dbReference type="GO" id="GO:0005524">
    <property type="term" value="F:ATP binding"/>
    <property type="evidence" value="ECO:0007669"/>
    <property type="project" value="UniProtKB-UniRule"/>
</dbReference>
<evidence type="ECO:0000313" key="6">
    <source>
        <dbReference type="EMBL" id="KOO46147.1"/>
    </source>
</evidence>
<dbReference type="Proteomes" id="UP000037558">
    <property type="component" value="Unassembled WGS sequence"/>
</dbReference>
<sequence>MKELLKLQQLSYEINDLVIFEKANATVQQGDVIGLIGKNGAGKSTLLQLLLGTIRPSGGEIHDFHTAFTMEMIQQETESHPEQEKNVLEAKLLEMWRVPSNPFEQLSGGEKLKSRLARGFSKEADLLLLDEPTNHLDQESMEMLAAYLTSYPGTIIVVSHDRLFLDKVTTKIWSIEQKKLIEHRGNYSSYMEARKQRRLSQQREYEKQQKMVERIETQLDQLSSWSEKAHSQSTKKEGFKEYHRVKAKRTDSQIKSKQKRLQKELDRIDAKPVEEEYDVHFSMTANQKVGKRFLEVKNLTKSYGERILFQDAYFTIQHGEKIALTGPNGAGKTTLLNILLGREEAVGDVWISPSAQVGYLTQEVFDLPLHQTPEELFYRDNFADRGKVQNLMKHLGFIPSQWKEPIELMSMGERIKCKLMMYILEERDVLVLDEPTNHLDLPSREQLEETLAHYKGTLVIVSHDGYFIEKTTTEKLVIADQRIYKVTDRLPTAQREDKEELTLKLETERQEVLGKLSFISMNDPLYKDLDRKFNELTKDIQELKNQNRFA</sequence>
<dbReference type="PANTHER" id="PTHR19211">
    <property type="entry name" value="ATP-BINDING TRANSPORT PROTEIN-RELATED"/>
    <property type="match status" value="1"/>
</dbReference>
<dbReference type="PANTHER" id="PTHR19211:SF100">
    <property type="entry name" value="RIBOSOME PROTECTION PROTEIN VMLR"/>
    <property type="match status" value="1"/>
</dbReference>
<keyword evidence="4" id="KW-0963">Cytoplasm</keyword>
<dbReference type="HAMAP" id="MF_00846">
    <property type="entry name" value="VmlR"/>
    <property type="match status" value="1"/>
</dbReference>
<dbReference type="InterPro" id="IPR003439">
    <property type="entry name" value="ABC_transporter-like_ATP-bd"/>
</dbReference>
<dbReference type="RefSeq" id="WP_053401215.1">
    <property type="nucleotide sequence ID" value="NZ_LILC01000013.1"/>
</dbReference>
<dbReference type="SMART" id="SM00382">
    <property type="entry name" value="AAA"/>
    <property type="match status" value="2"/>
</dbReference>
<dbReference type="STRING" id="284581.AMD01_09785"/>
<dbReference type="FunFam" id="3.40.50.300:FF:001634">
    <property type="entry name" value="ABC transporter ATP-binding protein"/>
    <property type="match status" value="1"/>
</dbReference>
<gene>
    <name evidence="4" type="primary">vmlR</name>
    <name evidence="6" type="ORF">AMD01_09785</name>
</gene>
<dbReference type="PROSITE" id="PS50893">
    <property type="entry name" value="ABC_TRANSPORTER_2"/>
    <property type="match status" value="2"/>
</dbReference>
<dbReference type="InterPro" id="IPR003593">
    <property type="entry name" value="AAA+_ATPase"/>
</dbReference>
<dbReference type="GO" id="GO:0000049">
    <property type="term" value="F:tRNA binding"/>
    <property type="evidence" value="ECO:0007669"/>
    <property type="project" value="UniProtKB-UniRule"/>
</dbReference>
<evidence type="ECO:0000256" key="2">
    <source>
        <dbReference type="ARBA" id="ARBA00022741"/>
    </source>
</evidence>
<evidence type="ECO:0000313" key="7">
    <source>
        <dbReference type="Proteomes" id="UP000037558"/>
    </source>
</evidence>
<reference evidence="7" key="1">
    <citation type="submission" date="2015-08" db="EMBL/GenBank/DDBJ databases">
        <title>Fjat-14210 dsm16467.</title>
        <authorList>
            <person name="Liu B."/>
            <person name="Wang J."/>
            <person name="Zhu Y."/>
            <person name="Liu G."/>
            <person name="Chen Q."/>
            <person name="Chen Z."/>
            <person name="Lan J."/>
            <person name="Che J."/>
            <person name="Ge C."/>
            <person name="Shi H."/>
            <person name="Pan Z."/>
            <person name="Liu X."/>
        </authorList>
    </citation>
    <scope>NUCLEOTIDE SEQUENCE [LARGE SCALE GENOMIC DNA]</scope>
    <source>
        <strain evidence="7">DSM 16467</strain>
    </source>
</reference>
<dbReference type="AlphaFoldDB" id="A0A0M0L5K8"/>
<organism evidence="6 7">
    <name type="scientific">Priestia koreensis</name>
    <dbReference type="NCBI Taxonomy" id="284581"/>
    <lineage>
        <taxon>Bacteria</taxon>
        <taxon>Bacillati</taxon>
        <taxon>Bacillota</taxon>
        <taxon>Bacilli</taxon>
        <taxon>Bacillales</taxon>
        <taxon>Bacillaceae</taxon>
        <taxon>Priestia</taxon>
    </lineage>
</organism>
<keyword evidence="4" id="KW-0820">tRNA-binding</keyword>
<keyword evidence="2 4" id="KW-0547">Nucleotide-binding</keyword>
<dbReference type="GO" id="GO:0003746">
    <property type="term" value="F:translation elongation factor activity"/>
    <property type="evidence" value="ECO:0007669"/>
    <property type="project" value="UniProtKB-KW"/>
</dbReference>
<keyword evidence="4" id="KW-0694">RNA-binding</keyword>
<comment type="similarity">
    <text evidence="4">Belongs to the ABC transporter superfamily. ABCF family. ARE2 subfamily.</text>
</comment>
<keyword evidence="4" id="KW-0699">rRNA-binding</keyword>
<dbReference type="Gene3D" id="3.40.50.300">
    <property type="entry name" value="P-loop containing nucleotide triphosphate hydrolases"/>
    <property type="match status" value="3"/>
</dbReference>
<evidence type="ECO:0000256" key="3">
    <source>
        <dbReference type="ARBA" id="ARBA00022840"/>
    </source>
</evidence>
<dbReference type="PATRIC" id="fig|284581.3.peg.2035"/>
<dbReference type="CDD" id="cd03221">
    <property type="entry name" value="ABCF_EF-3"/>
    <property type="match status" value="2"/>
</dbReference>
<name>A0A0M0L5K8_9BACI</name>
<dbReference type="OrthoDB" id="9760950at2"/>
<feature type="binding site" evidence="4">
    <location>
        <begin position="326"/>
        <end position="333"/>
    </location>
    <ligand>
        <name>ATP</name>
        <dbReference type="ChEBI" id="CHEBI:30616"/>
        <label>2</label>
    </ligand>
</feature>
<dbReference type="GO" id="GO:0019843">
    <property type="term" value="F:rRNA binding"/>
    <property type="evidence" value="ECO:0007669"/>
    <property type="project" value="UniProtKB-UniRule"/>
</dbReference>
<dbReference type="GO" id="GO:0046677">
    <property type="term" value="P:response to antibiotic"/>
    <property type="evidence" value="ECO:0007669"/>
    <property type="project" value="UniProtKB-KW"/>
</dbReference>
<feature type="domain" description="ABC transporter" evidence="5">
    <location>
        <begin position="294"/>
        <end position="505"/>
    </location>
</feature>
<evidence type="ECO:0000256" key="4">
    <source>
        <dbReference type="HAMAP-Rule" id="MF_00846"/>
    </source>
</evidence>
<dbReference type="NCBIfam" id="NF000355">
    <property type="entry name" value="ribo_prot_ABC_F"/>
    <property type="match status" value="1"/>
</dbReference>
<protein>
    <recommendedName>
        <fullName evidence="4">Ribosome protection protein VmlR</fullName>
    </recommendedName>
</protein>
<evidence type="ECO:0000256" key="1">
    <source>
        <dbReference type="ARBA" id="ARBA00022737"/>
    </source>
</evidence>
<proteinExistence type="inferred from homology"/>
<feature type="domain" description="ABC transporter" evidence="5">
    <location>
        <begin position="5"/>
        <end position="202"/>
    </location>
</feature>
<dbReference type="GO" id="GO:0005737">
    <property type="term" value="C:cytoplasm"/>
    <property type="evidence" value="ECO:0007669"/>
    <property type="project" value="UniProtKB-SubCell"/>
</dbReference>
<keyword evidence="7" id="KW-1185">Reference proteome</keyword>
<dbReference type="GO" id="GO:0016887">
    <property type="term" value="F:ATP hydrolysis activity"/>
    <property type="evidence" value="ECO:0007669"/>
    <property type="project" value="InterPro"/>
</dbReference>
<accession>A0A0M0L5K8</accession>
<comment type="subcellular location">
    <subcellularLocation>
        <location evidence="4">Cytoplasm</location>
    </subcellularLocation>
    <text evidence="4">Does not stably associate with ribosomes.</text>
</comment>
<keyword evidence="6" id="KW-0251">Elongation factor</keyword>
<dbReference type="InterPro" id="IPR050611">
    <property type="entry name" value="ABCF"/>
</dbReference>
<keyword evidence="1 4" id="KW-0677">Repeat</keyword>
<comment type="domain">
    <text evidence="4">The antibiotic resistance domain (ARD) is packed between the 23S rRNA and the acceptor arm of the P-site tRNA and inserts into the peptidyltransferase center (PTC). The C-terminal extension (CTE) contacts the small ribosomal subunit, positioned in the Shine-Dalgarno-anti-Shine-Dalgarno cavity.</text>
</comment>
<comment type="subunit">
    <text evidence="4">Binds within the E-site of the 70S ribosome, where it contacts ribosomal proteins of the large and small subunit, the 16 and 23S rRNAs and the acceptor arm of the P-site tRNA.</text>
</comment>
<dbReference type="InterPro" id="IPR032781">
    <property type="entry name" value="ABC_tran_Xtn"/>
</dbReference>
<comment type="function">
    <text evidence="4">Recognizes and binds in the vacant E-site of ribosomes stalled by some peptidyltransferase center (PTC)-targeting antibiotics. Makes contact with the PTC and both ribosomal subunits. Induces conformational changes in the P-site, which allows it to dislodge the antibiotic from its PTC binding site.</text>
</comment>
<dbReference type="InterPro" id="IPR043684">
    <property type="entry name" value="VmlR"/>
</dbReference>
<keyword evidence="6" id="KW-0648">Protein biosynthesis</keyword>
<dbReference type="EMBL" id="LILC01000013">
    <property type="protein sequence ID" value="KOO46147.1"/>
    <property type="molecule type" value="Genomic_DNA"/>
</dbReference>
<dbReference type="Pfam" id="PF00005">
    <property type="entry name" value="ABC_tran"/>
    <property type="match status" value="2"/>
</dbReference>
<feature type="region of interest" description="Antibiotic resistance domain (ARD)" evidence="4">
    <location>
        <begin position="185"/>
        <end position="291"/>
    </location>
</feature>
<dbReference type="InterPro" id="IPR027417">
    <property type="entry name" value="P-loop_NTPase"/>
</dbReference>
<dbReference type="Pfam" id="PF12848">
    <property type="entry name" value="ABC_tran_Xtn"/>
    <property type="match status" value="1"/>
</dbReference>
<dbReference type="SUPFAM" id="SSF52540">
    <property type="entry name" value="P-loop containing nucleoside triphosphate hydrolases"/>
    <property type="match status" value="2"/>
</dbReference>
<feature type="binding site" evidence="4">
    <location>
        <begin position="37"/>
        <end position="44"/>
    </location>
    <ligand>
        <name>ATP</name>
        <dbReference type="ChEBI" id="CHEBI:30616"/>
        <label>1</label>
    </ligand>
</feature>
<keyword evidence="3 4" id="KW-0067">ATP-binding</keyword>
<comment type="caution">
    <text evidence="6">The sequence shown here is derived from an EMBL/GenBank/DDBJ whole genome shotgun (WGS) entry which is preliminary data.</text>
</comment>